<dbReference type="Proteomes" id="UP000236520">
    <property type="component" value="Unassembled WGS sequence"/>
</dbReference>
<dbReference type="RefSeq" id="WP_180990599.1">
    <property type="nucleotide sequence ID" value="NZ_BAAAHF010000045.1"/>
</dbReference>
<dbReference type="EMBL" id="LJIW01000001">
    <property type="protein sequence ID" value="PNG96113.1"/>
    <property type="molecule type" value="Genomic_DNA"/>
</dbReference>
<comment type="caution">
    <text evidence="1">The sequence shown here is derived from an EMBL/GenBank/DDBJ whole genome shotgun (WGS) entry which is preliminary data.</text>
</comment>
<name>A0A2J7Z760_STRMQ</name>
<accession>A0A2J7Z760</accession>
<protein>
    <submittedName>
        <fullName evidence="1">Uncharacterized protein</fullName>
    </submittedName>
</protein>
<evidence type="ECO:0000313" key="1">
    <source>
        <dbReference type="EMBL" id="PNG96113.1"/>
    </source>
</evidence>
<reference evidence="1 2" key="1">
    <citation type="submission" date="2015-09" db="EMBL/GenBank/DDBJ databases">
        <title>Genome sequence, genome mining and natural product profiling of a biocontrol bacterium Streptomyces malaysiensis F913.</title>
        <authorList>
            <person name="Xu Y."/>
            <person name="Wei J."/>
            <person name="Xie J."/>
            <person name="Li T."/>
            <person name="Zhou Z."/>
        </authorList>
    </citation>
    <scope>NUCLEOTIDE SEQUENCE [LARGE SCALE GENOMIC DNA]</scope>
    <source>
        <strain evidence="1 2">F913</strain>
    </source>
</reference>
<organism evidence="1 2">
    <name type="scientific">Streptomyces malaysiensis</name>
    <dbReference type="NCBI Taxonomy" id="92644"/>
    <lineage>
        <taxon>Bacteria</taxon>
        <taxon>Bacillati</taxon>
        <taxon>Actinomycetota</taxon>
        <taxon>Actinomycetes</taxon>
        <taxon>Kitasatosporales</taxon>
        <taxon>Streptomycetaceae</taxon>
        <taxon>Streptomyces</taxon>
        <taxon>Streptomyces violaceusniger group</taxon>
    </lineage>
</organism>
<keyword evidence="2" id="KW-1185">Reference proteome</keyword>
<evidence type="ECO:0000313" key="2">
    <source>
        <dbReference type="Proteomes" id="UP000236520"/>
    </source>
</evidence>
<gene>
    <name evidence="1" type="ORF">SMF913_12138</name>
</gene>
<dbReference type="AlphaFoldDB" id="A0A2J7Z760"/>
<sequence>MEDTLASRHREWVDSLPPLITPEGQELLKEDILPHSHRHTYAQRHADAGSLSVC</sequence>
<proteinExistence type="predicted"/>